<organism evidence="1 2">
    <name type="scientific">Novosphingobium resinovorum</name>
    <dbReference type="NCBI Taxonomy" id="158500"/>
    <lineage>
        <taxon>Bacteria</taxon>
        <taxon>Pseudomonadati</taxon>
        <taxon>Pseudomonadota</taxon>
        <taxon>Alphaproteobacteria</taxon>
        <taxon>Sphingomonadales</taxon>
        <taxon>Sphingomonadaceae</taxon>
        <taxon>Novosphingobium</taxon>
    </lineage>
</organism>
<name>A0A1D8AF15_9SPHN</name>
<evidence type="ECO:0008006" key="3">
    <source>
        <dbReference type="Google" id="ProtNLM"/>
    </source>
</evidence>
<dbReference type="AlphaFoldDB" id="A0A1D8AF15"/>
<keyword evidence="2" id="KW-1185">Reference proteome</keyword>
<gene>
    <name evidence="1" type="ORF">BES08_28260</name>
</gene>
<dbReference type="Proteomes" id="UP000094626">
    <property type="component" value="Plasmid pSA2"/>
</dbReference>
<accession>A0A1D8AF15</accession>
<dbReference type="SUPFAM" id="SSF55874">
    <property type="entry name" value="ATPase domain of HSP90 chaperone/DNA topoisomerase II/histidine kinase"/>
    <property type="match status" value="1"/>
</dbReference>
<evidence type="ECO:0000313" key="1">
    <source>
        <dbReference type="EMBL" id="AOR80708.1"/>
    </source>
</evidence>
<dbReference type="EMBL" id="CP017077">
    <property type="protein sequence ID" value="AOR80708.1"/>
    <property type="molecule type" value="Genomic_DNA"/>
</dbReference>
<sequence length="61" mass="6219">MDAGRIDNALARGARLDEAGSGHSFGLAIVKELVDATGGTMEFDEAPIGGLRVALSWTSGS</sequence>
<proteinExistence type="predicted"/>
<reference evidence="2" key="1">
    <citation type="journal article" date="2017" name="J. Biotechnol.">
        <title>Complete genome sequence of Novosphingobium resinovorum SA1, a versatile xenobiotic-degrading bacterium capable of utilizing sulfanilic acid.</title>
        <authorList>
            <person name="Hegedus B."/>
            <person name="Kos P.B."/>
            <person name="Balint B."/>
            <person name="Maroti G."/>
            <person name="Gan H.M."/>
            <person name="Perei K."/>
            <person name="Rakhely G."/>
        </authorList>
    </citation>
    <scope>NUCLEOTIDE SEQUENCE [LARGE SCALE GENOMIC DNA]</scope>
    <source>
        <strain evidence="2">SA1</strain>
    </source>
</reference>
<dbReference type="InterPro" id="IPR036890">
    <property type="entry name" value="HATPase_C_sf"/>
</dbReference>
<dbReference type="Gene3D" id="3.30.565.10">
    <property type="entry name" value="Histidine kinase-like ATPase, C-terminal domain"/>
    <property type="match status" value="1"/>
</dbReference>
<geneLocation type="plasmid" evidence="1 2">
    <name>pSA2</name>
</geneLocation>
<dbReference type="KEGG" id="nre:BES08_28260"/>
<keyword evidence="1" id="KW-0614">Plasmid</keyword>
<evidence type="ECO:0000313" key="2">
    <source>
        <dbReference type="Proteomes" id="UP000094626"/>
    </source>
</evidence>
<protein>
    <recommendedName>
        <fullName evidence="3">Histidine kinase</fullName>
    </recommendedName>
</protein>